<keyword evidence="3" id="KW-1185">Reference proteome</keyword>
<dbReference type="EMBL" id="KE747829">
    <property type="protein sequence ID" value="RMZ72098.1"/>
    <property type="molecule type" value="Genomic_DNA"/>
</dbReference>
<keyword evidence="1" id="KW-0175">Coiled coil</keyword>
<sequence>MNLISRTQSITNLTGEAYTAQLEDLGQRYKDLADASESHGLRLDNLVEALGIPNEQGTYFSSAQQDSTPLMDCRVPEDIREYMHKFSRNADRQLERLNSEMELMRKNVHRMDIRLTKRLNKVDRYGR</sequence>
<feature type="coiled-coil region" evidence="1">
    <location>
        <begin position="87"/>
        <end position="114"/>
    </location>
</feature>
<proteinExistence type="predicted"/>
<protein>
    <submittedName>
        <fullName evidence="2">Uncharacterized protein</fullName>
    </submittedName>
</protein>
<dbReference type="OrthoDB" id="3799619at2759"/>
<dbReference type="AlphaFoldDB" id="A0A3M7MCC8"/>
<name>A0A3M7MCC8_9PLEO</name>
<evidence type="ECO:0000313" key="3">
    <source>
        <dbReference type="Proteomes" id="UP000265663"/>
    </source>
</evidence>
<dbReference type="Proteomes" id="UP000265663">
    <property type="component" value="Unassembled WGS sequence"/>
</dbReference>
<accession>A0A3M7MCC8</accession>
<evidence type="ECO:0000256" key="1">
    <source>
        <dbReference type="SAM" id="Coils"/>
    </source>
</evidence>
<gene>
    <name evidence="2" type="ORF">GMOD_00007092</name>
</gene>
<organism evidence="2 3">
    <name type="scientific">Pyrenophora seminiperda CCB06</name>
    <dbReference type="NCBI Taxonomy" id="1302712"/>
    <lineage>
        <taxon>Eukaryota</taxon>
        <taxon>Fungi</taxon>
        <taxon>Dikarya</taxon>
        <taxon>Ascomycota</taxon>
        <taxon>Pezizomycotina</taxon>
        <taxon>Dothideomycetes</taxon>
        <taxon>Pleosporomycetidae</taxon>
        <taxon>Pleosporales</taxon>
        <taxon>Pleosporineae</taxon>
        <taxon>Pleosporaceae</taxon>
        <taxon>Pyrenophora</taxon>
    </lineage>
</organism>
<reference evidence="2 3" key="1">
    <citation type="journal article" date="2014" name="PLoS ONE">
        <title>De novo Genome Assembly of the Fungal Plant Pathogen Pyrenophora semeniperda.</title>
        <authorList>
            <person name="Soliai M.M."/>
            <person name="Meyer S.E."/>
            <person name="Udall J.A."/>
            <person name="Elzinga D.E."/>
            <person name="Hermansen R.A."/>
            <person name="Bodily P.M."/>
            <person name="Hart A.A."/>
            <person name="Coleman C.E."/>
        </authorList>
    </citation>
    <scope>NUCLEOTIDE SEQUENCE [LARGE SCALE GENOMIC DNA]</scope>
    <source>
        <strain evidence="2 3">CCB06</strain>
        <tissue evidence="2">Mycelium</tissue>
    </source>
</reference>
<evidence type="ECO:0000313" key="2">
    <source>
        <dbReference type="EMBL" id="RMZ72098.1"/>
    </source>
</evidence>